<proteinExistence type="predicted"/>
<sequence length="261" mass="28961">TKRNMKYFFLTVLFIMFSLNFINYNLDSNNETLQIDYRNIHPAGLESYTENWLKNPNFTSQESWFPLEKGDTSDISANIDNNQGNLVIIGEEKTFSEISGIPLFSEWTRVNNPEFPLIPATALITSEGCYVSHVYAELAQQFPSVHWERNVSLPDDMSDYIIKSASLSAVVNGTVTASPGGFGVPPLGGGIECPGDATGSGSTQNYTWDYARFYILLSDLNKSKIYEAAYNQTVDLGKDSAGLIDTMPDTLMTPALEDDLN</sequence>
<dbReference type="AlphaFoldDB" id="X1HES9"/>
<feature type="transmembrane region" description="Helical" evidence="1">
    <location>
        <begin position="7"/>
        <end position="26"/>
    </location>
</feature>
<keyword evidence="1" id="KW-0472">Membrane</keyword>
<feature type="non-terminal residue" evidence="2">
    <location>
        <position position="261"/>
    </location>
</feature>
<organism evidence="2">
    <name type="scientific">marine sediment metagenome</name>
    <dbReference type="NCBI Taxonomy" id="412755"/>
    <lineage>
        <taxon>unclassified sequences</taxon>
        <taxon>metagenomes</taxon>
        <taxon>ecological metagenomes</taxon>
    </lineage>
</organism>
<protein>
    <submittedName>
        <fullName evidence="2">Uncharacterized protein</fullName>
    </submittedName>
</protein>
<evidence type="ECO:0000256" key="1">
    <source>
        <dbReference type="SAM" id="Phobius"/>
    </source>
</evidence>
<keyword evidence="1" id="KW-1133">Transmembrane helix</keyword>
<keyword evidence="1" id="KW-0812">Transmembrane</keyword>
<evidence type="ECO:0000313" key="2">
    <source>
        <dbReference type="EMBL" id="GAH68711.1"/>
    </source>
</evidence>
<gene>
    <name evidence="2" type="ORF">S03H2_50860</name>
</gene>
<accession>X1HES9</accession>
<dbReference type="EMBL" id="BARU01032232">
    <property type="protein sequence ID" value="GAH68711.1"/>
    <property type="molecule type" value="Genomic_DNA"/>
</dbReference>
<comment type="caution">
    <text evidence="2">The sequence shown here is derived from an EMBL/GenBank/DDBJ whole genome shotgun (WGS) entry which is preliminary data.</text>
</comment>
<feature type="non-terminal residue" evidence="2">
    <location>
        <position position="1"/>
    </location>
</feature>
<name>X1HES9_9ZZZZ</name>
<reference evidence="2" key="1">
    <citation type="journal article" date="2014" name="Front. Microbiol.">
        <title>High frequency of phylogenetically diverse reductive dehalogenase-homologous genes in deep subseafloor sedimentary metagenomes.</title>
        <authorList>
            <person name="Kawai M."/>
            <person name="Futagami T."/>
            <person name="Toyoda A."/>
            <person name="Takaki Y."/>
            <person name="Nishi S."/>
            <person name="Hori S."/>
            <person name="Arai W."/>
            <person name="Tsubouchi T."/>
            <person name="Morono Y."/>
            <person name="Uchiyama I."/>
            <person name="Ito T."/>
            <person name="Fujiyama A."/>
            <person name="Inagaki F."/>
            <person name="Takami H."/>
        </authorList>
    </citation>
    <scope>NUCLEOTIDE SEQUENCE</scope>
    <source>
        <strain evidence="2">Expedition CK06-06</strain>
    </source>
</reference>